<evidence type="ECO:0000313" key="14">
    <source>
        <dbReference type="EMBL" id="RKD17055.1"/>
    </source>
</evidence>
<dbReference type="Gene3D" id="2.60.40.1120">
    <property type="entry name" value="Carboxypeptidase-like, regulatory domain"/>
    <property type="match status" value="1"/>
</dbReference>
<dbReference type="PANTHER" id="PTHR30069">
    <property type="entry name" value="TONB-DEPENDENT OUTER MEMBRANE RECEPTOR"/>
    <property type="match status" value="1"/>
</dbReference>
<evidence type="ECO:0000256" key="11">
    <source>
        <dbReference type="RuleBase" id="RU003357"/>
    </source>
</evidence>
<dbReference type="AlphaFoldDB" id="A0A419S6V4"/>
<proteinExistence type="inferred from homology"/>
<dbReference type="InterPro" id="IPR008969">
    <property type="entry name" value="CarboxyPept-like_regulatory"/>
</dbReference>
<dbReference type="InterPro" id="IPR039426">
    <property type="entry name" value="TonB-dep_rcpt-like"/>
</dbReference>
<evidence type="ECO:0000256" key="7">
    <source>
        <dbReference type="ARBA" id="ARBA00023136"/>
    </source>
</evidence>
<keyword evidence="9 10" id="KW-0998">Cell outer membrane</keyword>
<keyword evidence="4 10" id="KW-0812">Transmembrane</keyword>
<dbReference type="Pfam" id="PF07715">
    <property type="entry name" value="Plug"/>
    <property type="match status" value="1"/>
</dbReference>
<dbReference type="Proteomes" id="UP000283433">
    <property type="component" value="Unassembled WGS sequence"/>
</dbReference>
<dbReference type="GO" id="GO:0009279">
    <property type="term" value="C:cell outer membrane"/>
    <property type="evidence" value="ECO:0007669"/>
    <property type="project" value="UniProtKB-SubCell"/>
</dbReference>
<dbReference type="Gene3D" id="2.40.170.20">
    <property type="entry name" value="TonB-dependent receptor, beta-barrel domain"/>
    <property type="match status" value="1"/>
</dbReference>
<keyword evidence="8" id="KW-0675">Receptor</keyword>
<evidence type="ECO:0000259" key="13">
    <source>
        <dbReference type="Pfam" id="PF07715"/>
    </source>
</evidence>
<dbReference type="EMBL" id="MBTA01000012">
    <property type="protein sequence ID" value="RKD17055.1"/>
    <property type="molecule type" value="Genomic_DNA"/>
</dbReference>
<name>A0A419S6V4_9SPHI</name>
<dbReference type="PANTHER" id="PTHR30069:SF29">
    <property type="entry name" value="HEMOGLOBIN AND HEMOGLOBIN-HAPTOGLOBIN-BINDING PROTEIN 1-RELATED"/>
    <property type="match status" value="1"/>
</dbReference>
<dbReference type="InterPro" id="IPR037066">
    <property type="entry name" value="Plug_dom_sf"/>
</dbReference>
<dbReference type="InterPro" id="IPR012910">
    <property type="entry name" value="Plug_dom"/>
</dbReference>
<evidence type="ECO:0000256" key="1">
    <source>
        <dbReference type="ARBA" id="ARBA00004571"/>
    </source>
</evidence>
<protein>
    <submittedName>
        <fullName evidence="14">Peptidase</fullName>
    </submittedName>
</protein>
<evidence type="ECO:0000313" key="15">
    <source>
        <dbReference type="Proteomes" id="UP000283433"/>
    </source>
</evidence>
<feature type="domain" description="TonB-dependent receptor plug" evidence="13">
    <location>
        <begin position="104"/>
        <end position="209"/>
    </location>
</feature>
<dbReference type="OrthoDB" id="9764669at2"/>
<dbReference type="GO" id="GO:0015344">
    <property type="term" value="F:siderophore uptake transmembrane transporter activity"/>
    <property type="evidence" value="ECO:0007669"/>
    <property type="project" value="TreeGrafter"/>
</dbReference>
<comment type="similarity">
    <text evidence="10 11">Belongs to the TonB-dependent receptor family.</text>
</comment>
<sequence length="763" mass="85340">MRFTLSGRVRDNHGQNLPGISVQLLPDNKYTQTDANGNFSFANLYEGIYTLKFSAVGYASIAQSVEIEGKNTNASFVMTQSDIGLNEVSVTGTKQPPDNLINIQKGAMPVTVIDKRTIELLGSRRLDEVLKEQTGIAIVNNIKGGSRSVGLQMQGFGSEYVMVLIDGQPMAGRNDGNFDLSRISVNNIERIEIIKGASSCLFGSDALGGSINIVTKHSTLQPQAFASLKYGSLNITDATLEGETPFASQRGSVNLVANYYHTNGFNTDPKYIKGLTAPPYDNYDLQGRARYQVAKTSFVGLTGRYAVRKSFMDKNFGLGNITEDEQTEKDLNLSGYFNSTFKSGLQSLSRYYFTRFQNNNSVQWQATGSVAGEDVFVQTFHRFEEQLSYAVNNAFKFTGGFGAGLESMQNDAFSVAPKDVFSTFAYSQADWTLNKKFGLVGGLRYDRHNSYGGRLNPSLGLQYHIKPQLSLKLAGGSGFKAPDFKNRYLVFYNPAANYRVIGTEILESTLQELQDEGQISEVREYLVKQLGQNLQAEKSNSLNLSFSYQAHKNLKLEGGLFYHQIIDQINAIQVATGTNNGQIFTYQNLPEVINKGVEFSFGFKPITNLDVHFGYQYLESKDQSVADKISAGTYPYNKIRNSETGETRDAKPSDYWGIENRSRHMFNFKTLYTLPKAGLTANFRINYRGKYPFADTNNNQFIDRYDHFVDGYFLFNLSVEKKIQEKLSLQITADNLFDYYHRDIPGQSGRVILAGISYRLFKN</sequence>
<dbReference type="SUPFAM" id="SSF49464">
    <property type="entry name" value="Carboxypeptidase regulatory domain-like"/>
    <property type="match status" value="1"/>
</dbReference>
<dbReference type="InterPro" id="IPR036942">
    <property type="entry name" value="Beta-barrel_TonB_sf"/>
</dbReference>
<evidence type="ECO:0000256" key="6">
    <source>
        <dbReference type="ARBA" id="ARBA00023077"/>
    </source>
</evidence>
<dbReference type="InterPro" id="IPR000531">
    <property type="entry name" value="Beta-barrel_TonB"/>
</dbReference>
<keyword evidence="5" id="KW-0732">Signal</keyword>
<dbReference type="PROSITE" id="PS52016">
    <property type="entry name" value="TONB_DEPENDENT_REC_3"/>
    <property type="match status" value="1"/>
</dbReference>
<evidence type="ECO:0000256" key="2">
    <source>
        <dbReference type="ARBA" id="ARBA00022448"/>
    </source>
</evidence>
<reference evidence="14 15" key="1">
    <citation type="submission" date="2016-07" db="EMBL/GenBank/DDBJ databases">
        <title>Genome of Pelobium manganitolerans.</title>
        <authorList>
            <person name="Wu S."/>
            <person name="Wang G."/>
        </authorList>
    </citation>
    <scope>NUCLEOTIDE SEQUENCE [LARGE SCALE GENOMIC DNA]</scope>
    <source>
        <strain evidence="14 15">YS-25</strain>
    </source>
</reference>
<dbReference type="SUPFAM" id="SSF56935">
    <property type="entry name" value="Porins"/>
    <property type="match status" value="1"/>
</dbReference>
<accession>A0A419S6V4</accession>
<organism evidence="14 15">
    <name type="scientific">Pelobium manganitolerans</name>
    <dbReference type="NCBI Taxonomy" id="1842495"/>
    <lineage>
        <taxon>Bacteria</taxon>
        <taxon>Pseudomonadati</taxon>
        <taxon>Bacteroidota</taxon>
        <taxon>Sphingobacteriia</taxon>
        <taxon>Sphingobacteriales</taxon>
        <taxon>Sphingobacteriaceae</taxon>
        <taxon>Pelobium</taxon>
    </lineage>
</organism>
<dbReference type="Pfam" id="PF00593">
    <property type="entry name" value="TonB_dep_Rec_b-barrel"/>
    <property type="match status" value="1"/>
</dbReference>
<evidence type="ECO:0000256" key="5">
    <source>
        <dbReference type="ARBA" id="ARBA00022729"/>
    </source>
</evidence>
<dbReference type="RefSeq" id="WP_120181248.1">
    <property type="nucleotide sequence ID" value="NZ_MBTA01000012.1"/>
</dbReference>
<evidence type="ECO:0000256" key="9">
    <source>
        <dbReference type="ARBA" id="ARBA00023237"/>
    </source>
</evidence>
<keyword evidence="6 11" id="KW-0798">TonB box</keyword>
<dbReference type="Gene3D" id="2.170.130.10">
    <property type="entry name" value="TonB-dependent receptor, plug domain"/>
    <property type="match status" value="1"/>
</dbReference>
<dbReference type="GO" id="GO:0044718">
    <property type="term" value="P:siderophore transmembrane transport"/>
    <property type="evidence" value="ECO:0007669"/>
    <property type="project" value="TreeGrafter"/>
</dbReference>
<keyword evidence="7 10" id="KW-0472">Membrane</keyword>
<keyword evidence="3 10" id="KW-1134">Transmembrane beta strand</keyword>
<evidence type="ECO:0000259" key="12">
    <source>
        <dbReference type="Pfam" id="PF00593"/>
    </source>
</evidence>
<evidence type="ECO:0000256" key="10">
    <source>
        <dbReference type="PROSITE-ProRule" id="PRU01360"/>
    </source>
</evidence>
<keyword evidence="15" id="KW-1185">Reference proteome</keyword>
<gene>
    <name evidence="14" type="ORF">BCY91_02590</name>
</gene>
<feature type="domain" description="TonB-dependent receptor-like beta-barrel" evidence="12">
    <location>
        <begin position="261"/>
        <end position="736"/>
    </location>
</feature>
<comment type="subcellular location">
    <subcellularLocation>
        <location evidence="1 10">Cell outer membrane</location>
        <topology evidence="1 10">Multi-pass membrane protein</topology>
    </subcellularLocation>
</comment>
<keyword evidence="2 10" id="KW-0813">Transport</keyword>
<dbReference type="Pfam" id="PF13715">
    <property type="entry name" value="CarbopepD_reg_2"/>
    <property type="match status" value="1"/>
</dbReference>
<evidence type="ECO:0000256" key="4">
    <source>
        <dbReference type="ARBA" id="ARBA00022692"/>
    </source>
</evidence>
<comment type="caution">
    <text evidence="14">The sequence shown here is derived from an EMBL/GenBank/DDBJ whole genome shotgun (WGS) entry which is preliminary data.</text>
</comment>
<evidence type="ECO:0000256" key="3">
    <source>
        <dbReference type="ARBA" id="ARBA00022452"/>
    </source>
</evidence>
<dbReference type="CDD" id="cd01347">
    <property type="entry name" value="ligand_gated_channel"/>
    <property type="match status" value="1"/>
</dbReference>
<evidence type="ECO:0000256" key="8">
    <source>
        <dbReference type="ARBA" id="ARBA00023170"/>
    </source>
</evidence>